<dbReference type="Pfam" id="PF06985">
    <property type="entry name" value="HET"/>
    <property type="match status" value="1"/>
</dbReference>
<feature type="domain" description="Heterokaryon incompatibility" evidence="1">
    <location>
        <begin position="204"/>
        <end position="363"/>
    </location>
</feature>
<keyword evidence="3" id="KW-1185">Reference proteome</keyword>
<dbReference type="OMA" id="NGHYLAG"/>
<dbReference type="Proteomes" id="UP000193240">
    <property type="component" value="Unassembled WGS sequence"/>
</dbReference>
<proteinExistence type="predicted"/>
<dbReference type="InterPro" id="IPR010730">
    <property type="entry name" value="HET"/>
</dbReference>
<sequence length="670" mass="76956">MPPQLCSVCQSIPPRIWAQKYDQVETCQEIYVELQTLGNVKAASAKGCQLCTLLIHCPLNTRTQDMIARGKKEMCYLRRSIACPDRAVRMCVGPHGNTSLSETFFYRIPSEWILPRRRIKNLQMTGVDDSWTPRPTSLNQTVNNLELMTNWLRMCKENHHECSKPTSSFLPTRLIDVRAFKNNKDVRLVESAAIVKEHYMLPPYLTLSHCWGKTNLITTTGATVRSRKDRIAFVELSQTFRDAVELTRQLDQRYLWIDSLCIVQDDEDDWAREAARMAKVYGNSLCTLAALSSADGRGGCHLEADIQRSLNNRFFDYVTSLEDPGVRLFPKEPTDWTADYNGTKDGQEQMTSPLRYRAWVLQERELSRRSIHFGKNQLLWECKEIKGSAQLPWRETQRKSGLKHTPEWFRLIEDYTLRGLTKSSDKLPAVAGVADENQVHNGHYLAGLWSNQFPAALMWQSMDPYAKRHEAYRAPSWSWASIKGQVSYDTQRLVAPSLNFQFDQWRDNPSCMVDGVYKGLYLQDASCKPTHPSNVYGGIKEGAYVSLKDVRLLEIDAPMQTSTSKRRGPKMESEHLCKSGKQMGVFYRDTLDERSEHGTVYLLVLQEESIFPLVEHPWQLHQKRHMIDTVMGIVVTRAEGRSKAFRRLGLGRWVDDRLLAHCKPQDVVLV</sequence>
<evidence type="ECO:0000313" key="3">
    <source>
        <dbReference type="Proteomes" id="UP000193240"/>
    </source>
</evidence>
<dbReference type="AlphaFoldDB" id="A0A1Y2LWI6"/>
<dbReference type="STRING" id="105696.A0A1Y2LWI6"/>
<dbReference type="PANTHER" id="PTHR33112:SF16">
    <property type="entry name" value="HETEROKARYON INCOMPATIBILITY DOMAIN-CONTAINING PROTEIN"/>
    <property type="match status" value="1"/>
</dbReference>
<organism evidence="2 3">
    <name type="scientific">Epicoccum nigrum</name>
    <name type="common">Soil fungus</name>
    <name type="synonym">Epicoccum purpurascens</name>
    <dbReference type="NCBI Taxonomy" id="105696"/>
    <lineage>
        <taxon>Eukaryota</taxon>
        <taxon>Fungi</taxon>
        <taxon>Dikarya</taxon>
        <taxon>Ascomycota</taxon>
        <taxon>Pezizomycotina</taxon>
        <taxon>Dothideomycetes</taxon>
        <taxon>Pleosporomycetidae</taxon>
        <taxon>Pleosporales</taxon>
        <taxon>Pleosporineae</taxon>
        <taxon>Didymellaceae</taxon>
        <taxon>Epicoccum</taxon>
    </lineage>
</organism>
<evidence type="ECO:0000313" key="2">
    <source>
        <dbReference type="EMBL" id="OSS48213.1"/>
    </source>
</evidence>
<dbReference type="PANTHER" id="PTHR33112">
    <property type="entry name" value="DOMAIN PROTEIN, PUTATIVE-RELATED"/>
    <property type="match status" value="1"/>
</dbReference>
<protein>
    <recommendedName>
        <fullName evidence="1">Heterokaryon incompatibility domain-containing protein</fullName>
    </recommendedName>
</protein>
<dbReference type="InParanoid" id="A0A1Y2LWI6"/>
<reference evidence="2 3" key="1">
    <citation type="journal article" date="2017" name="Genome Announc.">
        <title>Genome sequence of the saprophytic ascomycete Epicoccum nigrum ICMP 19927 strain isolated from New Zealand.</title>
        <authorList>
            <person name="Fokin M."/>
            <person name="Fleetwood D."/>
            <person name="Weir B.S."/>
            <person name="Villas-Boas S.G."/>
        </authorList>
    </citation>
    <scope>NUCLEOTIDE SEQUENCE [LARGE SCALE GENOMIC DNA]</scope>
    <source>
        <strain evidence="2 3">ICMP 19927</strain>
    </source>
</reference>
<accession>A0A1Y2LWI6</accession>
<name>A0A1Y2LWI6_EPING</name>
<evidence type="ECO:0000259" key="1">
    <source>
        <dbReference type="Pfam" id="PF06985"/>
    </source>
</evidence>
<dbReference type="EMBL" id="KZ107846">
    <property type="protein sequence ID" value="OSS48213.1"/>
    <property type="molecule type" value="Genomic_DNA"/>
</dbReference>
<gene>
    <name evidence="2" type="ORF">B5807_07841</name>
</gene>